<dbReference type="Pfam" id="PF07817">
    <property type="entry name" value="GLE1"/>
    <property type="match status" value="1"/>
</dbReference>
<feature type="compositionally biased region" description="Pro residues" evidence="11">
    <location>
        <begin position="161"/>
        <end position="172"/>
    </location>
</feature>
<dbReference type="PANTHER" id="PTHR12960:SF0">
    <property type="entry name" value="MRNA EXPORT FACTOR GLE1"/>
    <property type="match status" value="1"/>
</dbReference>
<dbReference type="GO" id="GO:0044614">
    <property type="term" value="C:nuclear pore cytoplasmic filaments"/>
    <property type="evidence" value="ECO:0007669"/>
    <property type="project" value="TreeGrafter"/>
</dbReference>
<reference evidence="12" key="1">
    <citation type="journal article" date="2020" name="Stud. Mycol.">
        <title>101 Dothideomycetes genomes: a test case for predicting lifestyles and emergence of pathogens.</title>
        <authorList>
            <person name="Haridas S."/>
            <person name="Albert R."/>
            <person name="Binder M."/>
            <person name="Bloem J."/>
            <person name="Labutti K."/>
            <person name="Salamov A."/>
            <person name="Andreopoulos B."/>
            <person name="Baker S."/>
            <person name="Barry K."/>
            <person name="Bills G."/>
            <person name="Bluhm B."/>
            <person name="Cannon C."/>
            <person name="Castanera R."/>
            <person name="Culley D."/>
            <person name="Daum C."/>
            <person name="Ezra D."/>
            <person name="Gonzalez J."/>
            <person name="Henrissat B."/>
            <person name="Kuo A."/>
            <person name="Liang C."/>
            <person name="Lipzen A."/>
            <person name="Lutzoni F."/>
            <person name="Magnuson J."/>
            <person name="Mondo S."/>
            <person name="Nolan M."/>
            <person name="Ohm R."/>
            <person name="Pangilinan J."/>
            <person name="Park H.-J."/>
            <person name="Ramirez L."/>
            <person name="Alfaro M."/>
            <person name="Sun H."/>
            <person name="Tritt A."/>
            <person name="Yoshinaga Y."/>
            <person name="Zwiers L.-H."/>
            <person name="Turgeon B."/>
            <person name="Goodwin S."/>
            <person name="Spatafora J."/>
            <person name="Crous P."/>
            <person name="Grigoriev I."/>
        </authorList>
    </citation>
    <scope>NUCLEOTIDE SEQUENCE</scope>
    <source>
        <strain evidence="12">CBS 125425</strain>
    </source>
</reference>
<dbReference type="Proteomes" id="UP000799444">
    <property type="component" value="Unassembled WGS sequence"/>
</dbReference>
<evidence type="ECO:0000256" key="9">
    <source>
        <dbReference type="ARBA" id="ARBA00026227"/>
    </source>
</evidence>
<dbReference type="GO" id="GO:0031369">
    <property type="term" value="F:translation initiation factor binding"/>
    <property type="evidence" value="ECO:0007669"/>
    <property type="project" value="TreeGrafter"/>
</dbReference>
<dbReference type="GO" id="GO:0015031">
    <property type="term" value="P:protein transport"/>
    <property type="evidence" value="ECO:0007669"/>
    <property type="project" value="UniProtKB-KW"/>
</dbReference>
<organism evidence="12 13">
    <name type="scientific">Polyplosphaeria fusca</name>
    <dbReference type="NCBI Taxonomy" id="682080"/>
    <lineage>
        <taxon>Eukaryota</taxon>
        <taxon>Fungi</taxon>
        <taxon>Dikarya</taxon>
        <taxon>Ascomycota</taxon>
        <taxon>Pezizomycotina</taxon>
        <taxon>Dothideomycetes</taxon>
        <taxon>Pleosporomycetidae</taxon>
        <taxon>Pleosporales</taxon>
        <taxon>Tetraplosphaeriaceae</taxon>
        <taxon>Polyplosphaeria</taxon>
    </lineage>
</organism>
<dbReference type="AlphaFoldDB" id="A0A9P4R2C9"/>
<dbReference type="OrthoDB" id="420884at2759"/>
<feature type="compositionally biased region" description="Low complexity" evidence="11">
    <location>
        <begin position="173"/>
        <end position="187"/>
    </location>
</feature>
<keyword evidence="3" id="KW-0813">Transport</keyword>
<dbReference type="PANTHER" id="PTHR12960">
    <property type="entry name" value="GLE-1-RELATED"/>
    <property type="match status" value="1"/>
</dbReference>
<dbReference type="GO" id="GO:0000822">
    <property type="term" value="F:inositol hexakisphosphate binding"/>
    <property type="evidence" value="ECO:0007669"/>
    <property type="project" value="TreeGrafter"/>
</dbReference>
<evidence type="ECO:0000256" key="1">
    <source>
        <dbReference type="ARBA" id="ARBA00004567"/>
    </source>
</evidence>
<comment type="subcellular location">
    <subcellularLocation>
        <location evidence="1">Nucleus</location>
        <location evidence="1">Nuclear pore complex</location>
    </subcellularLocation>
</comment>
<name>A0A9P4R2C9_9PLEO</name>
<evidence type="ECO:0000256" key="7">
    <source>
        <dbReference type="ARBA" id="ARBA00023132"/>
    </source>
</evidence>
<proteinExistence type="inferred from homology"/>
<evidence type="ECO:0000313" key="13">
    <source>
        <dbReference type="Proteomes" id="UP000799444"/>
    </source>
</evidence>
<evidence type="ECO:0000256" key="8">
    <source>
        <dbReference type="ARBA" id="ARBA00023242"/>
    </source>
</evidence>
<dbReference type="GO" id="GO:0005737">
    <property type="term" value="C:cytoplasm"/>
    <property type="evidence" value="ECO:0007669"/>
    <property type="project" value="TreeGrafter"/>
</dbReference>
<evidence type="ECO:0000256" key="10">
    <source>
        <dbReference type="ARBA" id="ARBA00029983"/>
    </source>
</evidence>
<dbReference type="GO" id="GO:0016973">
    <property type="term" value="P:poly(A)+ mRNA export from nucleus"/>
    <property type="evidence" value="ECO:0007669"/>
    <property type="project" value="InterPro"/>
</dbReference>
<comment type="similarity">
    <text evidence="2">Belongs to the GLE1 family.</text>
</comment>
<dbReference type="EMBL" id="ML996135">
    <property type="protein sequence ID" value="KAF2735454.1"/>
    <property type="molecule type" value="Genomic_DNA"/>
</dbReference>
<evidence type="ECO:0000256" key="2">
    <source>
        <dbReference type="ARBA" id="ARBA00011056"/>
    </source>
</evidence>
<comment type="caution">
    <text evidence="12">The sequence shown here is derived from an EMBL/GenBank/DDBJ whole genome shotgun (WGS) entry which is preliminary data.</text>
</comment>
<keyword evidence="5" id="KW-0653">Protein transport</keyword>
<keyword evidence="8" id="KW-0539">Nucleus</keyword>
<keyword evidence="7" id="KW-0906">Nuclear pore complex</keyword>
<dbReference type="Gene3D" id="1.25.40.510">
    <property type="entry name" value="GLE1-like"/>
    <property type="match status" value="1"/>
</dbReference>
<keyword evidence="13" id="KW-1185">Reference proteome</keyword>
<gene>
    <name evidence="12" type="ORF">EJ04DRAFT_511712</name>
</gene>
<keyword evidence="4" id="KW-0509">mRNA transport</keyword>
<keyword evidence="6" id="KW-0811">Translocation</keyword>
<evidence type="ECO:0000256" key="5">
    <source>
        <dbReference type="ARBA" id="ARBA00022927"/>
    </source>
</evidence>
<accession>A0A9P4R2C9</accession>
<dbReference type="GO" id="GO:0005543">
    <property type="term" value="F:phospholipid binding"/>
    <property type="evidence" value="ECO:0007669"/>
    <property type="project" value="TreeGrafter"/>
</dbReference>
<dbReference type="InterPro" id="IPR012476">
    <property type="entry name" value="GLE1"/>
</dbReference>
<evidence type="ECO:0000256" key="4">
    <source>
        <dbReference type="ARBA" id="ARBA00022816"/>
    </source>
</evidence>
<dbReference type="InterPro" id="IPR038506">
    <property type="entry name" value="GLE1-like_sf"/>
</dbReference>
<sequence length="512" mass="57601">MTLLSDSPTRQMAIDLSLMLLKSDRDFNQRLDQNAANNARIHHEQLNKAALIHAQVREEAELEQAQARMRRELEAKQREVEIARRAAEEQRKLQEAEANLRAIEEEQKRRHEQAEKERQAKVAAEEQRKLREAEKERQAKIAADAAAAERARAQAAQQQPTPAPKAPVPAPQVPAQQLSQATTTLSATSKDAEELHMKYLELHQRIKNFRKKLINDNKSKGNPLKPYIGGTRRDLRIPFGQVTVERKDSKEAINKMRAILNRVRDLGGPTIDIRPYIISQPIPPLSNESEAQYPALLLFGLNCFIKTLFKQFDSEAVKEDGKIIQELGLIAASLLADPKYTWKDIALIDLLMAKYHKACPVLFGITANGKTLDGMKRLGWIDKKADGDADGVQDTLNSFRQRMTGLGSGFAALSLRQFSNRPAIPMSMYWNAVTSICSHPAHVLANAHYFVLKGLLRDYASKFISMYGVQARAVIRRATLELPKDANADAQDAAKLVEVLPVNWKKNHRLSV</sequence>
<feature type="compositionally biased region" description="Basic and acidic residues" evidence="11">
    <location>
        <begin position="107"/>
        <end position="139"/>
    </location>
</feature>
<evidence type="ECO:0000313" key="12">
    <source>
        <dbReference type="EMBL" id="KAF2735454.1"/>
    </source>
</evidence>
<evidence type="ECO:0000256" key="11">
    <source>
        <dbReference type="SAM" id="MobiDB-lite"/>
    </source>
</evidence>
<feature type="region of interest" description="Disordered" evidence="11">
    <location>
        <begin position="107"/>
        <end position="187"/>
    </location>
</feature>
<evidence type="ECO:0000256" key="6">
    <source>
        <dbReference type="ARBA" id="ARBA00023010"/>
    </source>
</evidence>
<protein>
    <recommendedName>
        <fullName evidence="9">mRNA export factor GLE1</fullName>
    </recommendedName>
    <alternativeName>
        <fullName evidence="10">Nucleoporin GLE1</fullName>
    </alternativeName>
</protein>
<evidence type="ECO:0000256" key="3">
    <source>
        <dbReference type="ARBA" id="ARBA00022448"/>
    </source>
</evidence>